<evidence type="ECO:0000256" key="5">
    <source>
        <dbReference type="ARBA" id="ARBA00022984"/>
    </source>
</evidence>
<keyword evidence="4 7" id="KW-0133">Cell shape</keyword>
<name>A0A2T5C2B8_9BACT</name>
<dbReference type="EMBL" id="QAAD01000007">
    <property type="protein sequence ID" value="PTN08820.1"/>
    <property type="molecule type" value="Genomic_DNA"/>
</dbReference>
<dbReference type="UniPathway" id="UPA00219"/>
<evidence type="ECO:0000313" key="10">
    <source>
        <dbReference type="Proteomes" id="UP000243525"/>
    </source>
</evidence>
<keyword evidence="10" id="KW-1185">Reference proteome</keyword>
<dbReference type="GO" id="GO:0071555">
    <property type="term" value="P:cell wall organization"/>
    <property type="evidence" value="ECO:0007669"/>
    <property type="project" value="UniProtKB-UniRule"/>
</dbReference>
<feature type="active site" description="Proton donor/acceptor" evidence="7">
    <location>
        <position position="320"/>
    </location>
</feature>
<protein>
    <submittedName>
        <fullName evidence="9">L,D-transpeptidase-like protein</fullName>
    </submittedName>
</protein>
<keyword evidence="5 7" id="KW-0573">Peptidoglycan synthesis</keyword>
<dbReference type="SUPFAM" id="SSF141523">
    <property type="entry name" value="L,D-transpeptidase catalytic domain-like"/>
    <property type="match status" value="1"/>
</dbReference>
<proteinExistence type="inferred from homology"/>
<feature type="active site" description="Nucleophile" evidence="7">
    <location>
        <position position="333"/>
    </location>
</feature>
<evidence type="ECO:0000259" key="8">
    <source>
        <dbReference type="PROSITE" id="PS52029"/>
    </source>
</evidence>
<dbReference type="PROSITE" id="PS52029">
    <property type="entry name" value="LD_TPASE"/>
    <property type="match status" value="1"/>
</dbReference>
<evidence type="ECO:0000313" key="9">
    <source>
        <dbReference type="EMBL" id="PTN08820.1"/>
    </source>
</evidence>
<dbReference type="Gene3D" id="2.40.440.10">
    <property type="entry name" value="L,D-transpeptidase catalytic domain-like"/>
    <property type="match status" value="1"/>
</dbReference>
<evidence type="ECO:0000256" key="2">
    <source>
        <dbReference type="ARBA" id="ARBA00005992"/>
    </source>
</evidence>
<dbReference type="Pfam" id="PF03734">
    <property type="entry name" value="YkuD"/>
    <property type="match status" value="1"/>
</dbReference>
<dbReference type="InterPro" id="IPR038063">
    <property type="entry name" value="Transpep_catalytic_dom"/>
</dbReference>
<dbReference type="AlphaFoldDB" id="A0A2T5C2B8"/>
<comment type="similarity">
    <text evidence="2">Belongs to the YkuD family.</text>
</comment>
<sequence length="369" mass="41353">MRRLKRKLVWSLGTVAIVVLLVVLAVYQRPQPPVSGLKTAREALLAAQNTNAVRYASEAYVEAKTAYDSAMHYWAVENDRFILARNYSTVEYWVAQTLRKAVEAGELSGRRAASADNRLKQALQEAENQSRLYDRYYKHLPLPAAVTRNHNRGVMKLAEAKFSWQNRRFNEAEAHLAEAEGLLHHSNEKAEALVRAWFGAHSSWQKQTQQAIRQSNGGQKVILVDKLAHRCVVYQTGKIIRTFDVELGINWLGDKQRKGDKATPEGVYRISRKKAGGQTKFYKALLLNYPNDRDRARFAAAKRNGSLSAKADIGSLIEIHGMGGKGVDWTDGCIALHNQDMDALFRLVSVGTPVFIVGSVRPLNEVLGE</sequence>
<dbReference type="PANTHER" id="PTHR36699:SF1">
    <property type="entry name" value="L,D-TRANSPEPTIDASE YAFK-RELATED"/>
    <property type="match status" value="1"/>
</dbReference>
<evidence type="ECO:0000256" key="6">
    <source>
        <dbReference type="ARBA" id="ARBA00023316"/>
    </source>
</evidence>
<evidence type="ECO:0000256" key="3">
    <source>
        <dbReference type="ARBA" id="ARBA00022679"/>
    </source>
</evidence>
<keyword evidence="6 7" id="KW-0961">Cell wall biogenesis/degradation</keyword>
<dbReference type="Proteomes" id="UP000243525">
    <property type="component" value="Unassembled WGS sequence"/>
</dbReference>
<comment type="caution">
    <text evidence="9">The sequence shown here is derived from an EMBL/GenBank/DDBJ whole genome shotgun (WGS) entry which is preliminary data.</text>
</comment>
<dbReference type="GO" id="GO:0004180">
    <property type="term" value="F:carboxypeptidase activity"/>
    <property type="evidence" value="ECO:0007669"/>
    <property type="project" value="UniProtKB-ARBA"/>
</dbReference>
<comment type="pathway">
    <text evidence="1 7">Cell wall biogenesis; peptidoglycan biosynthesis.</text>
</comment>
<dbReference type="InterPro" id="IPR005490">
    <property type="entry name" value="LD_TPept_cat_dom"/>
</dbReference>
<evidence type="ECO:0000256" key="4">
    <source>
        <dbReference type="ARBA" id="ARBA00022960"/>
    </source>
</evidence>
<accession>A0A2T5C2B8</accession>
<organism evidence="9 10">
    <name type="scientific">Mangrovibacterium marinum</name>
    <dbReference type="NCBI Taxonomy" id="1639118"/>
    <lineage>
        <taxon>Bacteria</taxon>
        <taxon>Pseudomonadati</taxon>
        <taxon>Bacteroidota</taxon>
        <taxon>Bacteroidia</taxon>
        <taxon>Marinilabiliales</taxon>
        <taxon>Prolixibacteraceae</taxon>
        <taxon>Mangrovibacterium</taxon>
    </lineage>
</organism>
<dbReference type="CDD" id="cd16913">
    <property type="entry name" value="YkuD_like"/>
    <property type="match status" value="1"/>
</dbReference>
<dbReference type="RefSeq" id="WP_170111344.1">
    <property type="nucleotide sequence ID" value="NZ_OY782574.1"/>
</dbReference>
<evidence type="ECO:0000256" key="1">
    <source>
        <dbReference type="ARBA" id="ARBA00004752"/>
    </source>
</evidence>
<gene>
    <name evidence="9" type="ORF">C8N47_107181</name>
</gene>
<feature type="domain" description="L,D-TPase catalytic" evidence="8">
    <location>
        <begin position="220"/>
        <end position="357"/>
    </location>
</feature>
<dbReference type="PANTHER" id="PTHR36699">
    <property type="entry name" value="LD-TRANSPEPTIDASE"/>
    <property type="match status" value="1"/>
</dbReference>
<evidence type="ECO:0000256" key="7">
    <source>
        <dbReference type="PROSITE-ProRule" id="PRU01373"/>
    </source>
</evidence>
<dbReference type="GO" id="GO:0016740">
    <property type="term" value="F:transferase activity"/>
    <property type="evidence" value="ECO:0007669"/>
    <property type="project" value="UniProtKB-KW"/>
</dbReference>
<dbReference type="GO" id="GO:0008360">
    <property type="term" value="P:regulation of cell shape"/>
    <property type="evidence" value="ECO:0007669"/>
    <property type="project" value="UniProtKB-UniRule"/>
</dbReference>
<dbReference type="GO" id="GO:0009252">
    <property type="term" value="P:peptidoglycan biosynthetic process"/>
    <property type="evidence" value="ECO:0007669"/>
    <property type="project" value="UniProtKB-UniPathway"/>
</dbReference>
<reference evidence="9 10" key="1">
    <citation type="submission" date="2018-04" db="EMBL/GenBank/DDBJ databases">
        <title>Genomic Encyclopedia of Archaeal and Bacterial Type Strains, Phase II (KMG-II): from individual species to whole genera.</title>
        <authorList>
            <person name="Goeker M."/>
        </authorList>
    </citation>
    <scope>NUCLEOTIDE SEQUENCE [LARGE SCALE GENOMIC DNA]</scope>
    <source>
        <strain evidence="9 10">DSM 28823</strain>
    </source>
</reference>
<keyword evidence="3" id="KW-0808">Transferase</keyword>